<feature type="transmembrane region" description="Helical" evidence="1">
    <location>
        <begin position="33"/>
        <end position="55"/>
    </location>
</feature>
<dbReference type="EMBL" id="CP059075">
    <property type="protein sequence ID" value="QRE04751.1"/>
    <property type="molecule type" value="Genomic_DNA"/>
</dbReference>
<keyword evidence="1" id="KW-0812">Transmembrane</keyword>
<dbReference type="RefSeq" id="WP_063742892.1">
    <property type="nucleotide sequence ID" value="NZ_CP059075.1"/>
</dbReference>
<dbReference type="AlphaFoldDB" id="A0A7U2NGJ7"/>
<feature type="transmembrane region" description="Helical" evidence="1">
    <location>
        <begin position="12"/>
        <end position="27"/>
    </location>
</feature>
<sequence length="63" mass="6942">MIKLNKNLKKLIIPSIGGLLLTAYLLYDQKGTLGMSEFIVLIITAVVIFGVILIINKITPKND</sequence>
<organism evidence="2 3">
    <name type="scientific">Flavobacterium psychrophilum</name>
    <dbReference type="NCBI Taxonomy" id="96345"/>
    <lineage>
        <taxon>Bacteria</taxon>
        <taxon>Pseudomonadati</taxon>
        <taxon>Bacteroidota</taxon>
        <taxon>Flavobacteriia</taxon>
        <taxon>Flavobacteriales</taxon>
        <taxon>Flavobacteriaceae</taxon>
        <taxon>Flavobacterium</taxon>
    </lineage>
</organism>
<keyword evidence="1" id="KW-0472">Membrane</keyword>
<accession>A0A7U2NGJ7</accession>
<evidence type="ECO:0000256" key="1">
    <source>
        <dbReference type="SAM" id="Phobius"/>
    </source>
</evidence>
<evidence type="ECO:0000313" key="2">
    <source>
        <dbReference type="EMBL" id="QRE04751.1"/>
    </source>
</evidence>
<reference evidence="2 3" key="1">
    <citation type="submission" date="2020-07" db="EMBL/GenBank/DDBJ databases">
        <title>Genomic characterization of Flavobacterium psychrophilum strains.</title>
        <authorList>
            <person name="Castillo D."/>
            <person name="Jorgensen J."/>
            <person name="Middelboe M."/>
        </authorList>
    </citation>
    <scope>NUCLEOTIDE SEQUENCE [LARGE SCALE GENOMIC DNA]</scope>
    <source>
        <strain evidence="2 3">FPS-R7</strain>
    </source>
</reference>
<evidence type="ECO:0000313" key="3">
    <source>
        <dbReference type="Proteomes" id="UP000596329"/>
    </source>
</evidence>
<name>A0A7U2NGJ7_FLAPS</name>
<protein>
    <submittedName>
        <fullName evidence="2">Uncharacterized protein</fullName>
    </submittedName>
</protein>
<gene>
    <name evidence="2" type="ORF">H0H26_03930</name>
</gene>
<dbReference type="Proteomes" id="UP000596329">
    <property type="component" value="Chromosome"/>
</dbReference>
<proteinExistence type="predicted"/>
<keyword evidence="1" id="KW-1133">Transmembrane helix</keyword>